<organism evidence="3 4">
    <name type="scientific">Purpureocillium takamizusanense</name>
    <dbReference type="NCBI Taxonomy" id="2060973"/>
    <lineage>
        <taxon>Eukaryota</taxon>
        <taxon>Fungi</taxon>
        <taxon>Dikarya</taxon>
        <taxon>Ascomycota</taxon>
        <taxon>Pezizomycotina</taxon>
        <taxon>Sordariomycetes</taxon>
        <taxon>Hypocreomycetidae</taxon>
        <taxon>Hypocreales</taxon>
        <taxon>Ophiocordycipitaceae</taxon>
        <taxon>Purpureocillium</taxon>
    </lineage>
</organism>
<evidence type="ECO:0000313" key="3">
    <source>
        <dbReference type="EMBL" id="UNI22196.1"/>
    </source>
</evidence>
<evidence type="ECO:0000256" key="1">
    <source>
        <dbReference type="SAM" id="MobiDB-lite"/>
    </source>
</evidence>
<dbReference type="AlphaFoldDB" id="A0A9Q8QN35"/>
<reference evidence="3" key="1">
    <citation type="submission" date="2021-11" db="EMBL/GenBank/DDBJ databases">
        <title>Purpureocillium_takamizusanense_genome.</title>
        <authorList>
            <person name="Nguyen N.-H."/>
        </authorList>
    </citation>
    <scope>NUCLEOTIDE SEQUENCE</scope>
    <source>
        <strain evidence="3">PT3</strain>
    </source>
</reference>
<feature type="compositionally biased region" description="Polar residues" evidence="1">
    <location>
        <begin position="211"/>
        <end position="222"/>
    </location>
</feature>
<evidence type="ECO:0000313" key="4">
    <source>
        <dbReference type="Proteomes" id="UP000829364"/>
    </source>
</evidence>
<keyword evidence="4" id="KW-1185">Reference proteome</keyword>
<dbReference type="EMBL" id="CP086361">
    <property type="protein sequence ID" value="UNI22196.1"/>
    <property type="molecule type" value="Genomic_DNA"/>
</dbReference>
<feature type="chain" id="PRO_5040364990" evidence="2">
    <location>
        <begin position="18"/>
        <end position="347"/>
    </location>
</feature>
<keyword evidence="2" id="KW-0732">Signal</keyword>
<protein>
    <submittedName>
        <fullName evidence="3">Uncharacterized protein</fullName>
    </submittedName>
</protein>
<feature type="region of interest" description="Disordered" evidence="1">
    <location>
        <begin position="21"/>
        <end position="314"/>
    </location>
</feature>
<gene>
    <name evidence="3" type="ORF">JDV02_008107</name>
</gene>
<feature type="signal peptide" evidence="2">
    <location>
        <begin position="1"/>
        <end position="17"/>
    </location>
</feature>
<feature type="region of interest" description="Disordered" evidence="1">
    <location>
        <begin position="326"/>
        <end position="347"/>
    </location>
</feature>
<feature type="compositionally biased region" description="Polar residues" evidence="1">
    <location>
        <begin position="185"/>
        <end position="195"/>
    </location>
</feature>
<accession>A0A9Q8QN35</accession>
<dbReference type="PROSITE" id="PS51257">
    <property type="entry name" value="PROKAR_LIPOPROTEIN"/>
    <property type="match status" value="1"/>
</dbReference>
<dbReference type="RefSeq" id="XP_047845677.1">
    <property type="nucleotide sequence ID" value="XM_047989672.1"/>
</dbReference>
<feature type="compositionally biased region" description="Polar residues" evidence="1">
    <location>
        <begin position="29"/>
        <end position="42"/>
    </location>
</feature>
<sequence>MRRLLLIITLWAASCLAAPAGQTPKAISPDSQHLASRGTNPKSHVGTLDARHASSPDSAPKVDPADLPRAASSRRVPRWTPEDWPPKPSWAWRRGSTALPRRQVPPSRCFAMWPRTTENEEDEATPDCRNTLSGRDVNLEPGLPNEQFDDTSPVRRLDSRGTNPKAAAPNSHLVLPRDTNPKRSPATSLAASATGSDRKSKSHTTLPLVDESSSPEFTSPQGSDLELASPESDVLFSRGTTHGARPEPPEQPMDSDAAASLLRARDTNPEASSSPNSHLLSSRDTDPETASASSPAMSARGTEPKPKPKFPGAVYFKGGIAGIKRSQRVKNEKDGPTSLVWHGRYSA</sequence>
<proteinExistence type="predicted"/>
<evidence type="ECO:0000256" key="2">
    <source>
        <dbReference type="SAM" id="SignalP"/>
    </source>
</evidence>
<name>A0A9Q8QN35_9HYPO</name>
<dbReference type="GeneID" id="72070055"/>
<dbReference type="KEGG" id="ptkz:JDV02_008107"/>
<dbReference type="Proteomes" id="UP000829364">
    <property type="component" value="Chromosome 8"/>
</dbReference>